<name>A0A2P5FUV4_TREOI</name>
<evidence type="ECO:0000256" key="3">
    <source>
        <dbReference type="ARBA" id="ARBA00022896"/>
    </source>
</evidence>
<evidence type="ECO:0000256" key="5">
    <source>
        <dbReference type="RuleBase" id="RU003682"/>
    </source>
</evidence>
<evidence type="ECO:0000256" key="4">
    <source>
        <dbReference type="ARBA" id="ARBA00023004"/>
    </source>
</evidence>
<keyword evidence="7" id="KW-0223">Dioxygenase</keyword>
<gene>
    <name evidence="7" type="ORF">TorRG33x02_023490</name>
</gene>
<evidence type="ECO:0000256" key="2">
    <source>
        <dbReference type="ARBA" id="ARBA00022723"/>
    </source>
</evidence>
<proteinExistence type="inferred from homology"/>
<sequence length="334" mass="38671">MELQSEVPEKYIKKDKNGEPLDHPFPVMEISVIDLGVLRTSSNSRDELEKLRSALGSWGCFQAINHGMTPEFLDKMREVTKEFFELPMEQKQKYSKENNDFQGYSNFLVLSEQQKLGWSENLYLAIKPEEQCKLELWPEKPEVFRSILHEYSIKLQLITEVVLKAMASSLNLGDDRFLDQYGERAKMSAKFNIYPPCPRPDMVLGMKPHADGSAITLILQDKSTEGLQFLKDNQWFRAPVIPEALLINVGDQAEISSNGIFKSLAHRVVTNSEKERMSLVVFYIPELDKEIEPFEELVDESRPKLYKKVKNYPEFYLRHYQLGKRPIEAAKIET</sequence>
<dbReference type="InterPro" id="IPR005123">
    <property type="entry name" value="Oxoglu/Fe-dep_dioxygenase_dom"/>
</dbReference>
<keyword evidence="2 5" id="KW-0479">Metal-binding</keyword>
<dbReference type="InterPro" id="IPR044861">
    <property type="entry name" value="IPNS-like_FE2OG_OXY"/>
</dbReference>
<keyword evidence="8" id="KW-1185">Reference proteome</keyword>
<dbReference type="FunFam" id="2.60.120.330:FF:000018">
    <property type="entry name" value="2-oxoglutarate (2OG) and Fe(II)-dependent oxygenase superfamily protein"/>
    <property type="match status" value="1"/>
</dbReference>
<dbReference type="GO" id="GO:0051213">
    <property type="term" value="F:dioxygenase activity"/>
    <property type="evidence" value="ECO:0007669"/>
    <property type="project" value="UniProtKB-KW"/>
</dbReference>
<dbReference type="InterPro" id="IPR026992">
    <property type="entry name" value="DIOX_N"/>
</dbReference>
<evidence type="ECO:0000313" key="7">
    <source>
        <dbReference type="EMBL" id="POO01572.1"/>
    </source>
</evidence>
<dbReference type="GO" id="GO:0031418">
    <property type="term" value="F:L-ascorbic acid binding"/>
    <property type="evidence" value="ECO:0007669"/>
    <property type="project" value="UniProtKB-KW"/>
</dbReference>
<dbReference type="Pfam" id="PF03171">
    <property type="entry name" value="2OG-FeII_Oxy"/>
    <property type="match status" value="1"/>
</dbReference>
<evidence type="ECO:0000259" key="6">
    <source>
        <dbReference type="PROSITE" id="PS51471"/>
    </source>
</evidence>
<dbReference type="InParanoid" id="A0A2P5FUV4"/>
<dbReference type="Proteomes" id="UP000237000">
    <property type="component" value="Unassembled WGS sequence"/>
</dbReference>
<evidence type="ECO:0000256" key="1">
    <source>
        <dbReference type="ARBA" id="ARBA00008056"/>
    </source>
</evidence>
<dbReference type="FunCoup" id="A0A2P5FUV4">
    <property type="interactions" value="73"/>
</dbReference>
<dbReference type="GO" id="GO:0046872">
    <property type="term" value="F:metal ion binding"/>
    <property type="evidence" value="ECO:0007669"/>
    <property type="project" value="UniProtKB-KW"/>
</dbReference>
<keyword evidence="4 5" id="KW-0408">Iron</keyword>
<evidence type="ECO:0000313" key="8">
    <source>
        <dbReference type="Proteomes" id="UP000237000"/>
    </source>
</evidence>
<dbReference type="OrthoDB" id="288590at2759"/>
<dbReference type="AlphaFoldDB" id="A0A2P5FUV4"/>
<dbReference type="SUPFAM" id="SSF51197">
    <property type="entry name" value="Clavaminate synthase-like"/>
    <property type="match status" value="1"/>
</dbReference>
<comment type="similarity">
    <text evidence="1 5">Belongs to the iron/ascorbate-dependent oxidoreductase family.</text>
</comment>
<protein>
    <submittedName>
        <fullName evidence="7">Oxoglutarate/iron-dependent dioxygenase</fullName>
    </submittedName>
</protein>
<comment type="caution">
    <text evidence="7">The sequence shown here is derived from an EMBL/GenBank/DDBJ whole genome shotgun (WGS) entry which is preliminary data.</text>
</comment>
<dbReference type="PANTHER" id="PTHR47991">
    <property type="entry name" value="OXOGLUTARATE/IRON-DEPENDENT DIOXYGENASE"/>
    <property type="match status" value="1"/>
</dbReference>
<feature type="domain" description="Fe2OG dioxygenase" evidence="6">
    <location>
        <begin position="185"/>
        <end position="285"/>
    </location>
</feature>
<accession>A0A2P5FUV4</accession>
<dbReference type="EMBL" id="JXTC01000007">
    <property type="protein sequence ID" value="POO01572.1"/>
    <property type="molecule type" value="Genomic_DNA"/>
</dbReference>
<organism evidence="7 8">
    <name type="scientific">Trema orientale</name>
    <name type="common">Charcoal tree</name>
    <name type="synonym">Celtis orientalis</name>
    <dbReference type="NCBI Taxonomy" id="63057"/>
    <lineage>
        <taxon>Eukaryota</taxon>
        <taxon>Viridiplantae</taxon>
        <taxon>Streptophyta</taxon>
        <taxon>Embryophyta</taxon>
        <taxon>Tracheophyta</taxon>
        <taxon>Spermatophyta</taxon>
        <taxon>Magnoliopsida</taxon>
        <taxon>eudicotyledons</taxon>
        <taxon>Gunneridae</taxon>
        <taxon>Pentapetalae</taxon>
        <taxon>rosids</taxon>
        <taxon>fabids</taxon>
        <taxon>Rosales</taxon>
        <taxon>Cannabaceae</taxon>
        <taxon>Trema</taxon>
    </lineage>
</organism>
<dbReference type="PROSITE" id="PS51471">
    <property type="entry name" value="FE2OG_OXY"/>
    <property type="match status" value="1"/>
</dbReference>
<dbReference type="InterPro" id="IPR050295">
    <property type="entry name" value="Plant_2OG-oxidoreductases"/>
</dbReference>
<keyword evidence="3" id="KW-0847">Vitamin C</keyword>
<reference evidence="8" key="1">
    <citation type="submission" date="2016-06" db="EMBL/GenBank/DDBJ databases">
        <title>Parallel loss of symbiosis genes in relatives of nitrogen-fixing non-legume Parasponia.</title>
        <authorList>
            <person name="Van Velzen R."/>
            <person name="Holmer R."/>
            <person name="Bu F."/>
            <person name="Rutten L."/>
            <person name="Van Zeijl A."/>
            <person name="Liu W."/>
            <person name="Santuari L."/>
            <person name="Cao Q."/>
            <person name="Sharma T."/>
            <person name="Shen D."/>
            <person name="Roswanjaya Y."/>
            <person name="Wardhani T."/>
            <person name="Kalhor M.S."/>
            <person name="Jansen J."/>
            <person name="Van den Hoogen J."/>
            <person name="Gungor B."/>
            <person name="Hartog M."/>
            <person name="Hontelez J."/>
            <person name="Verver J."/>
            <person name="Yang W.-C."/>
            <person name="Schijlen E."/>
            <person name="Repin R."/>
            <person name="Schilthuizen M."/>
            <person name="Schranz E."/>
            <person name="Heidstra R."/>
            <person name="Miyata K."/>
            <person name="Fedorova E."/>
            <person name="Kohlen W."/>
            <person name="Bisseling T."/>
            <person name="Smit S."/>
            <person name="Geurts R."/>
        </authorList>
    </citation>
    <scope>NUCLEOTIDE SEQUENCE [LARGE SCALE GENOMIC DNA]</scope>
    <source>
        <strain evidence="8">cv. RG33-2</strain>
    </source>
</reference>
<dbReference type="Gene3D" id="2.60.120.330">
    <property type="entry name" value="B-lactam Antibiotic, Isopenicillin N Synthase, Chain"/>
    <property type="match status" value="1"/>
</dbReference>
<dbReference type="Pfam" id="PF14226">
    <property type="entry name" value="DIOX_N"/>
    <property type="match status" value="1"/>
</dbReference>
<dbReference type="InterPro" id="IPR027443">
    <property type="entry name" value="IPNS-like_sf"/>
</dbReference>
<keyword evidence="5" id="KW-0560">Oxidoreductase</keyword>